<evidence type="ECO:0000313" key="2">
    <source>
        <dbReference type="Proteomes" id="UP000828941"/>
    </source>
</evidence>
<dbReference type="EMBL" id="CM039426">
    <property type="protein sequence ID" value="KAI4356328.1"/>
    <property type="molecule type" value="Genomic_DNA"/>
</dbReference>
<protein>
    <submittedName>
        <fullName evidence="1">Uncharacterized protein</fullName>
    </submittedName>
</protein>
<proteinExistence type="predicted"/>
<name>A0ACB9Q6I8_BAUVA</name>
<gene>
    <name evidence="1" type="ORF">L6164_000358</name>
</gene>
<accession>A0ACB9Q6I8</accession>
<comment type="caution">
    <text evidence="1">The sequence shown here is derived from an EMBL/GenBank/DDBJ whole genome shotgun (WGS) entry which is preliminary data.</text>
</comment>
<evidence type="ECO:0000313" key="1">
    <source>
        <dbReference type="EMBL" id="KAI4356328.1"/>
    </source>
</evidence>
<reference evidence="1 2" key="1">
    <citation type="journal article" date="2022" name="DNA Res.">
        <title>Chromosomal-level genome assembly of the orchid tree Bauhinia variegata (Leguminosae; Cercidoideae) supports the allotetraploid origin hypothesis of Bauhinia.</title>
        <authorList>
            <person name="Zhong Y."/>
            <person name="Chen Y."/>
            <person name="Zheng D."/>
            <person name="Pang J."/>
            <person name="Liu Y."/>
            <person name="Luo S."/>
            <person name="Meng S."/>
            <person name="Qian L."/>
            <person name="Wei D."/>
            <person name="Dai S."/>
            <person name="Zhou R."/>
        </authorList>
    </citation>
    <scope>NUCLEOTIDE SEQUENCE [LARGE SCALE GENOMIC DNA]</scope>
    <source>
        <strain evidence="1">BV-YZ2020</strain>
    </source>
</reference>
<dbReference type="Proteomes" id="UP000828941">
    <property type="component" value="Chromosome 1"/>
</dbReference>
<organism evidence="1 2">
    <name type="scientific">Bauhinia variegata</name>
    <name type="common">Purple orchid tree</name>
    <name type="synonym">Phanera variegata</name>
    <dbReference type="NCBI Taxonomy" id="167791"/>
    <lineage>
        <taxon>Eukaryota</taxon>
        <taxon>Viridiplantae</taxon>
        <taxon>Streptophyta</taxon>
        <taxon>Embryophyta</taxon>
        <taxon>Tracheophyta</taxon>
        <taxon>Spermatophyta</taxon>
        <taxon>Magnoliopsida</taxon>
        <taxon>eudicotyledons</taxon>
        <taxon>Gunneridae</taxon>
        <taxon>Pentapetalae</taxon>
        <taxon>rosids</taxon>
        <taxon>fabids</taxon>
        <taxon>Fabales</taxon>
        <taxon>Fabaceae</taxon>
        <taxon>Cercidoideae</taxon>
        <taxon>Cercideae</taxon>
        <taxon>Bauhiniinae</taxon>
        <taxon>Bauhinia</taxon>
    </lineage>
</organism>
<sequence length="300" mass="33705">MAGFARKKRITDPLGDEVRARLVGADFHRQLSYVSSGSDHSADDPTSPSPSLSELVHGFLEDDNSEEGHLAGNDLDSERVDSVSDCAELVEEIRGSTRMSKTDPHRKRVLDHVSAAIENFSFLRSEMSVLRRNVITCLKENGYNAGICKTKWDSSGGVTPGNHEFIDVVEFEPSTGKNSRYFVELEFPSHFEIARPTSQYSEILNYLPNVFVGRAEELKCTVRAMCHVAKRCFRSRGLTVPPWRKNRYMQNKWFSPYRRTTNPVHGNGLTVKTGAANCRLIGFDDVVSEAGRRGVFVRTR</sequence>
<keyword evidence="2" id="KW-1185">Reference proteome</keyword>